<gene>
    <name evidence="12" type="ORF">FEZ08_02750</name>
</gene>
<dbReference type="RefSeq" id="WP_138190190.1">
    <property type="nucleotide sequence ID" value="NZ_VBWP01000002.1"/>
</dbReference>
<dbReference type="Proteomes" id="UP000306912">
    <property type="component" value="Unassembled WGS sequence"/>
</dbReference>
<dbReference type="OrthoDB" id="1148122at2"/>
<dbReference type="FunFam" id="3.80.10.10:FF:000383">
    <property type="entry name" value="Leucine-rich repeat receptor protein kinase EMS1"/>
    <property type="match status" value="1"/>
</dbReference>
<comment type="subcellular location">
    <subcellularLocation>
        <location evidence="1">Cell membrane</location>
        <topology evidence="1">Single-pass type I membrane protein</topology>
    </subcellularLocation>
</comment>
<accession>A0A5R8QGH3</accession>
<keyword evidence="6" id="KW-0677">Repeat</keyword>
<name>A0A5R8QGH3_9FIRM</name>
<dbReference type="Pfam" id="PF00560">
    <property type="entry name" value="LRR_1"/>
    <property type="match status" value="4"/>
</dbReference>
<evidence type="ECO:0000256" key="11">
    <source>
        <dbReference type="SAM" id="Phobius"/>
    </source>
</evidence>
<evidence type="ECO:0000256" key="10">
    <source>
        <dbReference type="SAM" id="MobiDB-lite"/>
    </source>
</evidence>
<dbReference type="PRINTS" id="PR00019">
    <property type="entry name" value="LEURICHRPT"/>
</dbReference>
<keyword evidence="8 11" id="KW-0472">Membrane</keyword>
<dbReference type="InterPro" id="IPR001611">
    <property type="entry name" value="Leu-rich_rpt"/>
</dbReference>
<evidence type="ECO:0000256" key="9">
    <source>
        <dbReference type="ARBA" id="ARBA00023180"/>
    </source>
</evidence>
<reference evidence="12 13" key="1">
    <citation type="submission" date="2019-05" db="EMBL/GenBank/DDBJ databases">
        <title>Culicoidintestinum kansasii gen. nov., sp. nov. from the gastrointestinal tract of the biting midge, Culicoides sonorensis.</title>
        <authorList>
            <person name="Neupane S."/>
            <person name="Ghosh A."/>
            <person name="Gunther S."/>
            <person name="Martin K."/>
            <person name="Zurek L."/>
        </authorList>
    </citation>
    <scope>NUCLEOTIDE SEQUENCE [LARGE SCALE GENOMIC DNA]</scope>
    <source>
        <strain evidence="12 13">CS-1</strain>
    </source>
</reference>
<organism evidence="12 13">
    <name type="scientific">Culicoidibacter larvae</name>
    <dbReference type="NCBI Taxonomy" id="2579976"/>
    <lineage>
        <taxon>Bacteria</taxon>
        <taxon>Bacillati</taxon>
        <taxon>Bacillota</taxon>
        <taxon>Culicoidibacteria</taxon>
        <taxon>Culicoidibacterales</taxon>
        <taxon>Culicoidibacteraceae</taxon>
        <taxon>Culicoidibacter</taxon>
    </lineage>
</organism>
<dbReference type="FunFam" id="3.80.10.10:FF:000356">
    <property type="entry name" value="LRR receptor-like serine/threonine-protein kinase"/>
    <property type="match status" value="1"/>
</dbReference>
<sequence length="485" mass="52085">MMKIKNAVGAILFVSTFIFANILVNTNSPITVQATSNPVEAPVDWAFGSGSVELHDAILLLYPEFDLDGDGFISVDEAQAATGEIILREKNIAGTLNGIENFINISTIDLYGNKLTGEIPAEIGNMLSIEKLSLSNNGLSGVIPTEIGNLTTVIDLRLAKNKFTGSIPTNIGNLKKLELLDLNTNQLTGAIPAEIGNLNSLTNLDLSSNKLTGELPDELRNLAKISTFLVSWNQLSGPIPDWISEWSNAVTIGMSGNRFNGEVPASIGTMPRLFQLLLDNNELTSVSSGIAQSKTLWNMPLYNNKLTSLPKEVYDYIVARNASTPTLVRFSNQTSALNLTSVGPLETDYSFAAYPAYNQFVDYGMTFSYILTQPDGIEINVMPTLQDGQLIIDGADLTQSGVYTLVANGTGGRLDPVLYTTYFEIGSFVTGPDENSSENNSNGNGGGNTELPQTGQTVYEYLLVGSVLVAAALVTAIIASKRKVE</sequence>
<dbReference type="SUPFAM" id="SSF52058">
    <property type="entry name" value="L domain-like"/>
    <property type="match status" value="1"/>
</dbReference>
<dbReference type="InterPro" id="IPR032675">
    <property type="entry name" value="LRR_dom_sf"/>
</dbReference>
<comment type="caution">
    <text evidence="12">The sequence shown here is derived from an EMBL/GenBank/DDBJ whole genome shotgun (WGS) entry which is preliminary data.</text>
</comment>
<evidence type="ECO:0000256" key="2">
    <source>
        <dbReference type="ARBA" id="ARBA00022475"/>
    </source>
</evidence>
<keyword evidence="2" id="KW-1003">Cell membrane</keyword>
<evidence type="ECO:0000313" key="12">
    <source>
        <dbReference type="EMBL" id="TLG76553.1"/>
    </source>
</evidence>
<evidence type="ECO:0008006" key="14">
    <source>
        <dbReference type="Google" id="ProtNLM"/>
    </source>
</evidence>
<feature type="region of interest" description="Disordered" evidence="10">
    <location>
        <begin position="430"/>
        <end position="451"/>
    </location>
</feature>
<evidence type="ECO:0000256" key="8">
    <source>
        <dbReference type="ARBA" id="ARBA00023136"/>
    </source>
</evidence>
<keyword evidence="13" id="KW-1185">Reference proteome</keyword>
<keyword evidence="3" id="KW-0433">Leucine-rich repeat</keyword>
<keyword evidence="7 11" id="KW-1133">Transmembrane helix</keyword>
<dbReference type="PANTHER" id="PTHR47988">
    <property type="entry name" value="SOMATIC EMBRYOGENESIS RECEPTOR KINASE 1"/>
    <property type="match status" value="1"/>
</dbReference>
<dbReference type="AlphaFoldDB" id="A0A5R8QGH3"/>
<keyword evidence="9" id="KW-0325">Glycoprotein</keyword>
<evidence type="ECO:0000256" key="1">
    <source>
        <dbReference type="ARBA" id="ARBA00004251"/>
    </source>
</evidence>
<evidence type="ECO:0000256" key="7">
    <source>
        <dbReference type="ARBA" id="ARBA00022989"/>
    </source>
</evidence>
<feature type="transmembrane region" description="Helical" evidence="11">
    <location>
        <begin position="458"/>
        <end position="479"/>
    </location>
</feature>
<evidence type="ECO:0000256" key="4">
    <source>
        <dbReference type="ARBA" id="ARBA00022692"/>
    </source>
</evidence>
<evidence type="ECO:0000256" key="3">
    <source>
        <dbReference type="ARBA" id="ARBA00022614"/>
    </source>
</evidence>
<keyword evidence="4 11" id="KW-0812">Transmembrane</keyword>
<dbReference type="GO" id="GO:0005886">
    <property type="term" value="C:plasma membrane"/>
    <property type="evidence" value="ECO:0007669"/>
    <property type="project" value="UniProtKB-SubCell"/>
</dbReference>
<evidence type="ECO:0000256" key="5">
    <source>
        <dbReference type="ARBA" id="ARBA00022729"/>
    </source>
</evidence>
<evidence type="ECO:0000256" key="6">
    <source>
        <dbReference type="ARBA" id="ARBA00022737"/>
    </source>
</evidence>
<dbReference type="InterPro" id="IPR003591">
    <property type="entry name" value="Leu-rich_rpt_typical-subtyp"/>
</dbReference>
<dbReference type="EMBL" id="VBWP01000002">
    <property type="protein sequence ID" value="TLG76553.1"/>
    <property type="molecule type" value="Genomic_DNA"/>
</dbReference>
<evidence type="ECO:0000313" key="13">
    <source>
        <dbReference type="Proteomes" id="UP000306912"/>
    </source>
</evidence>
<dbReference type="SMART" id="SM00369">
    <property type="entry name" value="LRR_TYP"/>
    <property type="match status" value="4"/>
</dbReference>
<dbReference type="InParanoid" id="A0A5R8QGH3"/>
<proteinExistence type="predicted"/>
<protein>
    <recommendedName>
        <fullName evidence="14">LPXTG cell wall anchor domain-containing protein</fullName>
    </recommendedName>
</protein>
<keyword evidence="5" id="KW-0732">Signal</keyword>
<dbReference type="Gene3D" id="3.80.10.10">
    <property type="entry name" value="Ribonuclease Inhibitor"/>
    <property type="match status" value="1"/>
</dbReference>